<feature type="non-terminal residue" evidence="2">
    <location>
        <position position="1"/>
    </location>
</feature>
<evidence type="ECO:0000313" key="3">
    <source>
        <dbReference type="Proteomes" id="UP000523795"/>
    </source>
</evidence>
<evidence type="ECO:0000259" key="1">
    <source>
        <dbReference type="Pfam" id="PF23236"/>
    </source>
</evidence>
<comment type="caution">
    <text evidence="2">The sequence shown here is derived from an EMBL/GenBank/DDBJ whole genome shotgun (WGS) entry which is preliminary data.</text>
</comment>
<reference evidence="2 3" key="1">
    <citation type="submission" date="2020-04" db="EMBL/GenBank/DDBJ databases">
        <authorList>
            <person name="Liu S."/>
        </authorList>
    </citation>
    <scope>NUCLEOTIDE SEQUENCE [LARGE SCALE GENOMIC DNA]</scope>
    <source>
        <strain evidence="2 3">CGMCC 1.15091</strain>
    </source>
</reference>
<dbReference type="EMBL" id="JAAZSR010000218">
    <property type="protein sequence ID" value="NKX51386.1"/>
    <property type="molecule type" value="Genomic_DNA"/>
</dbReference>
<dbReference type="Pfam" id="PF23236">
    <property type="entry name" value="WHD_2nd_Lhr"/>
    <property type="match status" value="1"/>
</dbReference>
<protein>
    <recommendedName>
        <fullName evidence="1">Large helicase-related protein winged-helix domain-containing protein</fullName>
    </recommendedName>
</protein>
<name>A0ABX1JSS3_9MICC</name>
<accession>A0ABX1JSS3</accession>
<sequence>ERRELRMVETTTPQPSPFARSLLFGYVASFLYEGDSPLAGRRAAALSLDPALLNDLLGRAELRELLDEGVIAQTEAELQRLAEDRKVRGLEGIADLLRLLGPLTAAEVAARVQSPGAEPAAEADVEPLLA</sequence>
<dbReference type="InterPro" id="IPR055369">
    <property type="entry name" value="WH2_Lhr"/>
</dbReference>
<gene>
    <name evidence="2" type="ORF">HER39_12565</name>
</gene>
<feature type="domain" description="Large helicase-related protein winged-helix" evidence="1">
    <location>
        <begin position="64"/>
        <end position="117"/>
    </location>
</feature>
<feature type="non-terminal residue" evidence="2">
    <location>
        <position position="130"/>
    </location>
</feature>
<dbReference type="Proteomes" id="UP000523795">
    <property type="component" value="Unassembled WGS sequence"/>
</dbReference>
<keyword evidence="3" id="KW-1185">Reference proteome</keyword>
<organism evidence="2 3">
    <name type="scientific">Arthrobacter deserti</name>
    <dbReference type="NCBI Taxonomy" id="1742687"/>
    <lineage>
        <taxon>Bacteria</taxon>
        <taxon>Bacillati</taxon>
        <taxon>Actinomycetota</taxon>
        <taxon>Actinomycetes</taxon>
        <taxon>Micrococcales</taxon>
        <taxon>Micrococcaceae</taxon>
        <taxon>Arthrobacter</taxon>
    </lineage>
</organism>
<proteinExistence type="predicted"/>
<evidence type="ECO:0000313" key="2">
    <source>
        <dbReference type="EMBL" id="NKX51386.1"/>
    </source>
</evidence>